<dbReference type="RefSeq" id="XP_015599963.1">
    <property type="nucleotide sequence ID" value="XM_015744477.2"/>
</dbReference>
<dbReference type="GeneID" id="107269973"/>
<protein>
    <submittedName>
        <fullName evidence="5">Nose resistant to fluoxetine protein 6</fullName>
    </submittedName>
</protein>
<feature type="signal peptide" evidence="2">
    <location>
        <begin position="1"/>
        <end position="24"/>
    </location>
</feature>
<feature type="transmembrane region" description="Helical" evidence="1">
    <location>
        <begin position="307"/>
        <end position="328"/>
    </location>
</feature>
<feature type="transmembrane region" description="Helical" evidence="1">
    <location>
        <begin position="348"/>
        <end position="368"/>
    </location>
</feature>
<dbReference type="PANTHER" id="PTHR11161">
    <property type="entry name" value="O-ACYLTRANSFERASE"/>
    <property type="match status" value="1"/>
</dbReference>
<feature type="transmembrane region" description="Helical" evidence="1">
    <location>
        <begin position="561"/>
        <end position="581"/>
    </location>
</feature>
<accession>A0AAJ7C1X7</accession>
<dbReference type="Proteomes" id="UP000694920">
    <property type="component" value="Unplaced"/>
</dbReference>
<dbReference type="Pfam" id="PF20146">
    <property type="entry name" value="NRF"/>
    <property type="match status" value="1"/>
</dbReference>
<feature type="transmembrane region" description="Helical" evidence="1">
    <location>
        <begin position="671"/>
        <end position="696"/>
    </location>
</feature>
<reference evidence="5" key="1">
    <citation type="submission" date="2025-08" db="UniProtKB">
        <authorList>
            <consortium name="RefSeq"/>
        </authorList>
    </citation>
    <scope>IDENTIFICATION</scope>
</reference>
<evidence type="ECO:0000256" key="2">
    <source>
        <dbReference type="SAM" id="SignalP"/>
    </source>
</evidence>
<keyword evidence="2" id="KW-0732">Signal</keyword>
<organism evidence="4 5">
    <name type="scientific">Cephus cinctus</name>
    <name type="common">Wheat stem sawfly</name>
    <dbReference type="NCBI Taxonomy" id="211228"/>
    <lineage>
        <taxon>Eukaryota</taxon>
        <taxon>Metazoa</taxon>
        <taxon>Ecdysozoa</taxon>
        <taxon>Arthropoda</taxon>
        <taxon>Hexapoda</taxon>
        <taxon>Insecta</taxon>
        <taxon>Pterygota</taxon>
        <taxon>Neoptera</taxon>
        <taxon>Endopterygota</taxon>
        <taxon>Hymenoptera</taxon>
        <taxon>Cephoidea</taxon>
        <taxon>Cephidae</taxon>
        <taxon>Cephus</taxon>
    </lineage>
</organism>
<proteinExistence type="predicted"/>
<feature type="transmembrane region" description="Helical" evidence="1">
    <location>
        <begin position="450"/>
        <end position="470"/>
    </location>
</feature>
<dbReference type="InterPro" id="IPR002656">
    <property type="entry name" value="Acyl_transf_3_dom"/>
</dbReference>
<feature type="chain" id="PRO_5042499382" evidence="2">
    <location>
        <begin position="25"/>
        <end position="723"/>
    </location>
</feature>
<evidence type="ECO:0000259" key="3">
    <source>
        <dbReference type="SMART" id="SM00703"/>
    </source>
</evidence>
<evidence type="ECO:0000313" key="4">
    <source>
        <dbReference type="Proteomes" id="UP000694920"/>
    </source>
</evidence>
<feature type="transmembrane region" description="Helical" evidence="1">
    <location>
        <begin position="380"/>
        <end position="404"/>
    </location>
</feature>
<dbReference type="GO" id="GO:0016747">
    <property type="term" value="F:acyltransferase activity, transferring groups other than amino-acyl groups"/>
    <property type="evidence" value="ECO:0007669"/>
    <property type="project" value="InterPro"/>
</dbReference>
<gene>
    <name evidence="5" type="primary">LOC107269973</name>
</gene>
<keyword evidence="4" id="KW-1185">Reference proteome</keyword>
<feature type="transmembrane region" description="Helical" evidence="1">
    <location>
        <begin position="237"/>
        <end position="261"/>
    </location>
</feature>
<feature type="transmembrane region" description="Helical" evidence="1">
    <location>
        <begin position="531"/>
        <end position="549"/>
    </location>
</feature>
<dbReference type="InterPro" id="IPR052728">
    <property type="entry name" value="O2_lipid_transport_reg"/>
</dbReference>
<feature type="domain" description="Nose resistant-to-fluoxetine protein N-terminal" evidence="3">
    <location>
        <begin position="75"/>
        <end position="226"/>
    </location>
</feature>
<keyword evidence="1" id="KW-0472">Membrane</keyword>
<evidence type="ECO:0000256" key="1">
    <source>
        <dbReference type="SAM" id="Phobius"/>
    </source>
</evidence>
<dbReference type="AlphaFoldDB" id="A0AAJ7C1X7"/>
<dbReference type="SMART" id="SM00703">
    <property type="entry name" value="NRF"/>
    <property type="match status" value="1"/>
</dbReference>
<evidence type="ECO:0000313" key="5">
    <source>
        <dbReference type="RefSeq" id="XP_015599963.1"/>
    </source>
</evidence>
<keyword evidence="1" id="KW-1133">Transmembrane helix</keyword>
<dbReference type="Pfam" id="PF01757">
    <property type="entry name" value="Acyl_transf_3"/>
    <property type="match status" value="1"/>
</dbReference>
<feature type="transmembrane region" description="Helical" evidence="1">
    <location>
        <begin position="477"/>
        <end position="497"/>
    </location>
</feature>
<dbReference type="KEGG" id="ccin:107269973"/>
<dbReference type="InterPro" id="IPR006621">
    <property type="entry name" value="Nose-resist-to-fluoxetine_N"/>
</dbReference>
<keyword evidence="1" id="KW-0812">Transmembrane</keyword>
<sequence length="723" mass="82308">MSNVKQIVSNCVFVIILFLPQAFTVDPINVLKIDAPLVIKNVNEDLVYDTYNENMLPLLSRDLSLMSQAIEMIDDSSCRDQCKLMLNGLHNLTSWAVKFYDASGKFPEGVLGGSVYQLGNFDECLEIGNVKEEETPSGLRGQYCLGEVNIDVPNIYLEKDGSIWEYFRKAKERYQDTITKLHWGICVPAACAPQDVEDVIRRVLAVAFSGSRLKLTPRIPENSCYTRKPLNADSLDVIYLCILLCITAAMIAGTIFHWLYLRNDEEVPKRTLPQVMLAFSVISNFKKLCGPCHNDGLNLECISGIKCVAMFMIVAGHTLIFVVSGPVLNRIFWEEAVSKVQNSVFLNNPLLVDTFLLLSGFLMSRLLLRELDKRGHVNFIFLYIFRYIRLTPVYMVMLGLYMTWLPKLDKGPLWYRMDLEKERCLSSWWTNLLYVNNYVNTDNLCMFQSWYLSVDTQLFILAPIVVYPLWRWRRPGEFILAGVTTLSMLIPFTVTLLNNLDPTFMIYTSEIKDISTNEYFRGSYIKTHMRASSYCFGIIFGYVVYRIQIAELKLSKNTIKIGWFLGSLSLLISMYSISVFYGPRKNFTTIEAAIYSSLHRAMWSLGTGWVLVACITDNAGPVKTFLTWKPLTPISRLTYSAYLINGLIELHNVATIRSPEYLNNFSLFKEILAHITLTFGGAVILSTMFESPILALEKTLLRRGQEAVSSKKINIDTNSTTEA</sequence>
<name>A0AAJ7C1X7_CEPCN</name>
<dbReference type="PANTHER" id="PTHR11161:SF71">
    <property type="entry name" value="NOSE RESISTANT-TO-FLUOXETINE PROTEIN N-TERMINAL DOMAIN-CONTAINING PROTEIN"/>
    <property type="match status" value="1"/>
</dbReference>